<evidence type="ECO:0008006" key="4">
    <source>
        <dbReference type="Google" id="ProtNLM"/>
    </source>
</evidence>
<dbReference type="AlphaFoldDB" id="A0A2J0L289"/>
<dbReference type="Proteomes" id="UP000230052">
    <property type="component" value="Unassembled WGS sequence"/>
</dbReference>
<evidence type="ECO:0000313" key="2">
    <source>
        <dbReference type="EMBL" id="PIU42213.1"/>
    </source>
</evidence>
<gene>
    <name evidence="2" type="ORF">COS99_01385</name>
</gene>
<evidence type="ECO:0000313" key="3">
    <source>
        <dbReference type="Proteomes" id="UP000230052"/>
    </source>
</evidence>
<feature type="transmembrane region" description="Helical" evidence="1">
    <location>
        <begin position="9"/>
        <end position="28"/>
    </location>
</feature>
<organism evidence="2 3">
    <name type="scientific">Candidatus Aquitaenariimonas noxiae</name>
    <dbReference type="NCBI Taxonomy" id="1974741"/>
    <lineage>
        <taxon>Bacteria</taxon>
        <taxon>Pseudomonadati</taxon>
        <taxon>Candidatus Omnitrophota</taxon>
        <taxon>Candidatus Aquitaenariimonas</taxon>
    </lineage>
</organism>
<accession>A0A2J0L289</accession>
<keyword evidence="1" id="KW-1133">Transmembrane helix</keyword>
<keyword evidence="1" id="KW-0812">Transmembrane</keyword>
<name>A0A2J0L289_9BACT</name>
<reference evidence="2 3" key="1">
    <citation type="submission" date="2017-09" db="EMBL/GenBank/DDBJ databases">
        <title>Depth-based differentiation of microbial function through sediment-hosted aquifers and enrichment of novel symbionts in the deep terrestrial subsurface.</title>
        <authorList>
            <person name="Probst A.J."/>
            <person name="Ladd B."/>
            <person name="Jarett J.K."/>
            <person name="Geller-Mcgrath D.E."/>
            <person name="Sieber C.M."/>
            <person name="Emerson J.B."/>
            <person name="Anantharaman K."/>
            <person name="Thomas B.C."/>
            <person name="Malmstrom R."/>
            <person name="Stieglmeier M."/>
            <person name="Klingl A."/>
            <person name="Woyke T."/>
            <person name="Ryan C.M."/>
            <person name="Banfield J.F."/>
        </authorList>
    </citation>
    <scope>NUCLEOTIDE SEQUENCE [LARGE SCALE GENOMIC DNA]</scope>
    <source>
        <strain evidence="2">CG07_land_8_20_14_0_80_42_15</strain>
    </source>
</reference>
<comment type="caution">
    <text evidence="2">The sequence shown here is derived from an EMBL/GenBank/DDBJ whole genome shotgun (WGS) entry which is preliminary data.</text>
</comment>
<dbReference type="EMBL" id="PEWV01000014">
    <property type="protein sequence ID" value="PIU42213.1"/>
    <property type="molecule type" value="Genomic_DNA"/>
</dbReference>
<keyword evidence="1" id="KW-0472">Membrane</keyword>
<proteinExistence type="predicted"/>
<dbReference type="SUPFAM" id="SSF52266">
    <property type="entry name" value="SGNH hydrolase"/>
    <property type="match status" value="1"/>
</dbReference>
<protein>
    <recommendedName>
        <fullName evidence="4">SGNH hydrolase-type esterase domain-containing protein</fullName>
    </recommendedName>
</protein>
<sequence length="322" mass="37618">MNKLIRTGIIYIVPTILILFFMENHLLLVQNSYNKKKRLLENELSKIKVLVLGSSLPANGIDPSYFAVNGFNLANISQSLYYDYELISKYISGMPDLKLVIIGIDYFSLEYKLDENPEYWRSFFYERFFQIPLKSKKHRFDICRFSLIELYGGKRSLECAMKHFKVDLAPDVKDNGAQLPQNGKCSKDKIRGRVLFHHGIMHVKNIEKNMLYLNKMMQLLQSKSVIPVIVTSPLPREYSDCIDKTRYNKMQENVHSICVKYGAKYHNYMFDDRFISEDFADDHLSNIGSKKFSKIVNQEIIAPEMDQINDQKYSEKINTKNP</sequence>
<evidence type="ECO:0000256" key="1">
    <source>
        <dbReference type="SAM" id="Phobius"/>
    </source>
</evidence>